<dbReference type="Proteomes" id="UP000583800">
    <property type="component" value="Unassembled WGS sequence"/>
</dbReference>
<name>A0A7X0EZ73_9ACTN</name>
<sequence length="368" mass="39602">MGEFDGIDVNFSAPMGAAEDSASMRTGFKLAADDLSVAKLPVVGMGVVGELFRWKYNEAVESDFDNALRGLKAAHQMGVAFYNNGVIYADVEKITGAQITNLKRDVGELFETNPPATYQPAEPSWIKSNQHEGHFEGRNPLRTMATSAALLTVMDWHKIKGPVSQLAKSSAGMYALGTFASRMTVQGLMVMALAGLFVIPSDEAIDKALYAYGDARSKVKDLRDAASAIPGRFETWKGPASKAAETRLEDFNEALKRYEAYLIMRTDTLRVTVKALDTAYAVMLGVVGAQVLRILVLFALSTYNPTLIAAKEASAMQLAASFAEFGKRVKGVFLSAGIAMGLAGSLSLLGEFDTEVIGYGEQKPLPSP</sequence>
<keyword evidence="1" id="KW-0472">Membrane</keyword>
<evidence type="ECO:0000256" key="1">
    <source>
        <dbReference type="SAM" id="Phobius"/>
    </source>
</evidence>
<proteinExistence type="predicted"/>
<organism evidence="2 3">
    <name type="scientific">Nonomuraea muscovyensis</name>
    <dbReference type="NCBI Taxonomy" id="1124761"/>
    <lineage>
        <taxon>Bacteria</taxon>
        <taxon>Bacillati</taxon>
        <taxon>Actinomycetota</taxon>
        <taxon>Actinomycetes</taxon>
        <taxon>Streptosporangiales</taxon>
        <taxon>Streptosporangiaceae</taxon>
        <taxon>Nonomuraea</taxon>
    </lineage>
</organism>
<dbReference type="RefSeq" id="WP_185084207.1">
    <property type="nucleotide sequence ID" value="NZ_JACHJB010000001.1"/>
</dbReference>
<accession>A0A7X0EZ73</accession>
<dbReference type="AlphaFoldDB" id="A0A7X0EZ73"/>
<keyword evidence="3" id="KW-1185">Reference proteome</keyword>
<comment type="caution">
    <text evidence="2">The sequence shown here is derived from an EMBL/GenBank/DDBJ whole genome shotgun (WGS) entry which is preliminary data.</text>
</comment>
<protein>
    <submittedName>
        <fullName evidence="2">Uncharacterized protein</fullName>
    </submittedName>
</protein>
<evidence type="ECO:0000313" key="2">
    <source>
        <dbReference type="EMBL" id="MBB6346431.1"/>
    </source>
</evidence>
<keyword evidence="1" id="KW-1133">Transmembrane helix</keyword>
<feature type="transmembrane region" description="Helical" evidence="1">
    <location>
        <begin position="279"/>
        <end position="300"/>
    </location>
</feature>
<reference evidence="2 3" key="1">
    <citation type="submission" date="2020-08" db="EMBL/GenBank/DDBJ databases">
        <title>Sequencing the genomes of 1000 actinobacteria strains.</title>
        <authorList>
            <person name="Klenk H.-P."/>
        </authorList>
    </citation>
    <scope>NUCLEOTIDE SEQUENCE [LARGE SCALE GENOMIC DNA]</scope>
    <source>
        <strain evidence="2 3">DSM 45913</strain>
    </source>
</reference>
<feature type="transmembrane region" description="Helical" evidence="1">
    <location>
        <begin position="331"/>
        <end position="349"/>
    </location>
</feature>
<dbReference type="EMBL" id="JACHJB010000001">
    <property type="protein sequence ID" value="MBB6346431.1"/>
    <property type="molecule type" value="Genomic_DNA"/>
</dbReference>
<keyword evidence="1" id="KW-0812">Transmembrane</keyword>
<evidence type="ECO:0000313" key="3">
    <source>
        <dbReference type="Proteomes" id="UP000583800"/>
    </source>
</evidence>
<gene>
    <name evidence="2" type="ORF">FHU36_002940</name>
</gene>